<dbReference type="GO" id="GO:0008569">
    <property type="term" value="F:minus-end-directed microtubule motor activity"/>
    <property type="evidence" value="ECO:0007669"/>
    <property type="project" value="InterPro"/>
</dbReference>
<gene>
    <name evidence="2" type="ORF">WMSIL1_LOCUS2114</name>
</gene>
<proteinExistence type="predicted"/>
<dbReference type="Gene3D" id="3.40.50.300">
    <property type="entry name" value="P-loop containing nucleotide triphosphate hydrolases"/>
    <property type="match status" value="1"/>
</dbReference>
<organism evidence="2 3">
    <name type="scientific">Hymenolepis diminuta</name>
    <name type="common">Rat tapeworm</name>
    <dbReference type="NCBI Taxonomy" id="6216"/>
    <lineage>
        <taxon>Eukaryota</taxon>
        <taxon>Metazoa</taxon>
        <taxon>Spiralia</taxon>
        <taxon>Lophotrochozoa</taxon>
        <taxon>Platyhelminthes</taxon>
        <taxon>Cestoda</taxon>
        <taxon>Eucestoda</taxon>
        <taxon>Cyclophyllidea</taxon>
        <taxon>Hymenolepididae</taxon>
        <taxon>Hymenolepis</taxon>
    </lineage>
</organism>
<dbReference type="PANTHER" id="PTHR22878">
    <property type="entry name" value="DYNEIN HEAVY CHAIN 6, AXONEMAL-LIKE-RELATED"/>
    <property type="match status" value="1"/>
</dbReference>
<reference evidence="2 3" key="1">
    <citation type="submission" date="2019-07" db="EMBL/GenBank/DDBJ databases">
        <authorList>
            <person name="Jastrzebski P J."/>
            <person name="Paukszto L."/>
            <person name="Jastrzebski P J."/>
        </authorList>
    </citation>
    <scope>NUCLEOTIDE SEQUENCE [LARGE SCALE GENOMIC DNA]</scope>
    <source>
        <strain evidence="2 3">WMS-il1</strain>
    </source>
</reference>
<dbReference type="InterPro" id="IPR026983">
    <property type="entry name" value="DHC"/>
</dbReference>
<dbReference type="Pfam" id="PF03028">
    <property type="entry name" value="Dynein_heavy"/>
    <property type="match status" value="1"/>
</dbReference>
<dbReference type="EMBL" id="CABIJS010000055">
    <property type="protein sequence ID" value="VUZ41242.1"/>
    <property type="molecule type" value="Genomic_DNA"/>
</dbReference>
<dbReference type="FunFam" id="3.40.50.300:FF:000362">
    <property type="entry name" value="Dynein, axonemal, heavy chain 6"/>
    <property type="match status" value="1"/>
</dbReference>
<feature type="non-terminal residue" evidence="2">
    <location>
        <position position="124"/>
    </location>
</feature>
<evidence type="ECO:0000313" key="3">
    <source>
        <dbReference type="Proteomes" id="UP000321570"/>
    </source>
</evidence>
<keyword evidence="3" id="KW-1185">Reference proteome</keyword>
<evidence type="ECO:0000313" key="2">
    <source>
        <dbReference type="EMBL" id="VUZ41242.1"/>
    </source>
</evidence>
<dbReference type="InterPro" id="IPR004273">
    <property type="entry name" value="Dynein_heavy_D6_P-loop"/>
</dbReference>
<protein>
    <recommendedName>
        <fullName evidence="1">Dynein heavy chain region D6 P-loop domain-containing protein</fullName>
    </recommendedName>
</protein>
<dbReference type="GO" id="GO:0007018">
    <property type="term" value="P:microtubule-based movement"/>
    <property type="evidence" value="ECO:0007669"/>
    <property type="project" value="InterPro"/>
</dbReference>
<sequence>MDAVTPLVFVLSPGSDPMSQLQRFVRQMDYGERIHSVSLGQGQGPTAERLIEKAAENGDWVFLQNCHLAASWMVRLEEIIKERSEAKNTSNKDFRLFLSSMPAKSFPITVLQNSVKVTNEPPKG</sequence>
<dbReference type="AlphaFoldDB" id="A0A564Y1S9"/>
<dbReference type="GO" id="GO:0051959">
    <property type="term" value="F:dynein light intermediate chain binding"/>
    <property type="evidence" value="ECO:0007669"/>
    <property type="project" value="InterPro"/>
</dbReference>
<dbReference type="InterPro" id="IPR027417">
    <property type="entry name" value="P-loop_NTPase"/>
</dbReference>
<accession>A0A564Y1S9</accession>
<feature type="domain" description="Dynein heavy chain region D6 P-loop" evidence="1">
    <location>
        <begin position="3"/>
        <end position="118"/>
    </location>
</feature>
<name>A0A564Y1S9_HYMDI</name>
<dbReference type="PANTHER" id="PTHR22878:SF68">
    <property type="entry name" value="DYNEIN HEAVY CHAIN 6, AXONEMAL-LIKE"/>
    <property type="match status" value="1"/>
</dbReference>
<dbReference type="GO" id="GO:0045505">
    <property type="term" value="F:dynein intermediate chain binding"/>
    <property type="evidence" value="ECO:0007669"/>
    <property type="project" value="InterPro"/>
</dbReference>
<dbReference type="Proteomes" id="UP000321570">
    <property type="component" value="Unassembled WGS sequence"/>
</dbReference>
<evidence type="ECO:0000259" key="1">
    <source>
        <dbReference type="Pfam" id="PF03028"/>
    </source>
</evidence>
<dbReference type="GO" id="GO:0030286">
    <property type="term" value="C:dynein complex"/>
    <property type="evidence" value="ECO:0007669"/>
    <property type="project" value="InterPro"/>
</dbReference>